<dbReference type="InterPro" id="IPR016040">
    <property type="entry name" value="NAD(P)-bd_dom"/>
</dbReference>
<reference evidence="4" key="1">
    <citation type="journal article" date="2019" name="Int. J. Syst. Evol. Microbiol.">
        <title>The Global Catalogue of Microorganisms (GCM) 10K type strain sequencing project: providing services to taxonomists for standard genome sequencing and annotation.</title>
        <authorList>
            <consortium name="The Broad Institute Genomics Platform"/>
            <consortium name="The Broad Institute Genome Sequencing Center for Infectious Disease"/>
            <person name="Wu L."/>
            <person name="Ma J."/>
        </authorList>
    </citation>
    <scope>NUCLEOTIDE SEQUENCE [LARGE SCALE GENOMIC DNA]</scope>
    <source>
        <strain evidence="4">JCM 12696</strain>
    </source>
</reference>
<evidence type="ECO:0000313" key="4">
    <source>
        <dbReference type="Proteomes" id="UP001501371"/>
    </source>
</evidence>
<dbReference type="Gene3D" id="3.90.25.10">
    <property type="entry name" value="UDP-galactose 4-epimerase, domain 1"/>
    <property type="match status" value="1"/>
</dbReference>
<dbReference type="Proteomes" id="UP001501371">
    <property type="component" value="Unassembled WGS sequence"/>
</dbReference>
<accession>A0ABP4FL97</accession>
<dbReference type="EMBL" id="BAAAKV010000046">
    <property type="protein sequence ID" value="GAA1184646.1"/>
    <property type="molecule type" value="Genomic_DNA"/>
</dbReference>
<dbReference type="PANTHER" id="PTHR43162">
    <property type="match status" value="1"/>
</dbReference>
<evidence type="ECO:0000256" key="1">
    <source>
        <dbReference type="SAM" id="MobiDB-lite"/>
    </source>
</evidence>
<name>A0ABP4FL97_9ACTN</name>
<feature type="region of interest" description="Disordered" evidence="1">
    <location>
        <begin position="1"/>
        <end position="23"/>
    </location>
</feature>
<evidence type="ECO:0000259" key="2">
    <source>
        <dbReference type="Pfam" id="PF13460"/>
    </source>
</evidence>
<keyword evidence="4" id="KW-1185">Reference proteome</keyword>
<organism evidence="3 4">
    <name type="scientific">Streptomyces hebeiensis</name>
    <dbReference type="NCBI Taxonomy" id="229486"/>
    <lineage>
        <taxon>Bacteria</taxon>
        <taxon>Bacillati</taxon>
        <taxon>Actinomycetota</taxon>
        <taxon>Actinomycetes</taxon>
        <taxon>Kitasatosporales</taxon>
        <taxon>Streptomycetaceae</taxon>
        <taxon>Streptomyces</taxon>
    </lineage>
</organism>
<feature type="domain" description="NAD(P)-binding" evidence="2">
    <location>
        <begin position="28"/>
        <end position="203"/>
    </location>
</feature>
<evidence type="ECO:0000313" key="3">
    <source>
        <dbReference type="EMBL" id="GAA1184646.1"/>
    </source>
</evidence>
<protein>
    <submittedName>
        <fullName evidence="3">Butenolide phosphate reductase ScbC</fullName>
    </submittedName>
</protein>
<dbReference type="Gene3D" id="3.40.50.720">
    <property type="entry name" value="NAD(P)-binding Rossmann-like Domain"/>
    <property type="match status" value="1"/>
</dbReference>
<dbReference type="InterPro" id="IPR036291">
    <property type="entry name" value="NAD(P)-bd_dom_sf"/>
</dbReference>
<dbReference type="PANTHER" id="PTHR43162:SF1">
    <property type="entry name" value="PRESTALK A DIFFERENTIATION PROTEIN A"/>
    <property type="match status" value="1"/>
</dbReference>
<comment type="caution">
    <text evidence="3">The sequence shown here is derived from an EMBL/GenBank/DDBJ whole genome shotgun (WGS) entry which is preliminary data.</text>
</comment>
<dbReference type="InterPro" id="IPR051604">
    <property type="entry name" value="Ergot_Alk_Oxidoreductase"/>
</dbReference>
<dbReference type="Pfam" id="PF13460">
    <property type="entry name" value="NAD_binding_10"/>
    <property type="match status" value="1"/>
</dbReference>
<sequence>MSRPRARPGRRTRRGDEPGGPGVILLTGVTGTVGGLVARRLATDEPVRLLARDPRRLTALTGPRTEAVGGDFTDRASLATALTGVRAAFLVTNDPLTHAHDENFVAAARAAGVRHVVKLSARAVDEPDATDLVTRWQRGNEDLIRSSGLGWTFLRPRAFMSNTLGWARSVREEGVVRVFGASSPNASVDPRDIADAAALCLTDGEPTARALALTGPAAISPVEQVAVLSRLLARPVRLEELTWGQARSRLLTRHPAPVADALMESAVRQRAGAKGEVDPTLATLLGRPARDYASWAADHRSAFVAGRGT</sequence>
<proteinExistence type="predicted"/>
<feature type="compositionally biased region" description="Basic residues" evidence="1">
    <location>
        <begin position="1"/>
        <end position="13"/>
    </location>
</feature>
<gene>
    <name evidence="3" type="primary">scbC</name>
    <name evidence="3" type="ORF">GCM10009654_47800</name>
</gene>
<dbReference type="SUPFAM" id="SSF51735">
    <property type="entry name" value="NAD(P)-binding Rossmann-fold domains"/>
    <property type="match status" value="1"/>
</dbReference>